<evidence type="ECO:0000313" key="2">
    <source>
        <dbReference type="Proteomes" id="UP000439522"/>
    </source>
</evidence>
<sequence>MQRHQSLQSYVPPLIADWIRDQARLKQVSVSIVVRDLLVAAWTRDNDALLRPTGVDPERQRVFATVALDALLAHHSDESLRERTLAAYHRRLERLGLIPASGKGGEHEA</sequence>
<keyword evidence="2" id="KW-1185">Reference proteome</keyword>
<comment type="caution">
    <text evidence="1">The sequence shown here is derived from an EMBL/GenBank/DDBJ whole genome shotgun (WGS) entry which is preliminary data.</text>
</comment>
<protein>
    <submittedName>
        <fullName evidence="1">Uncharacterized protein</fullName>
    </submittedName>
</protein>
<evidence type="ECO:0000313" key="1">
    <source>
        <dbReference type="EMBL" id="MXO75928.1"/>
    </source>
</evidence>
<proteinExistence type="predicted"/>
<dbReference type="RefSeq" id="WP_160611781.1">
    <property type="nucleotide sequence ID" value="NZ_WTZA01000002.1"/>
</dbReference>
<gene>
    <name evidence="1" type="ORF">GRI40_11950</name>
</gene>
<dbReference type="OrthoDB" id="7506678at2"/>
<dbReference type="Proteomes" id="UP000439522">
    <property type="component" value="Unassembled WGS sequence"/>
</dbReference>
<organism evidence="1 2">
    <name type="scientific">Tsuneonella aeria</name>
    <dbReference type="NCBI Taxonomy" id="1837929"/>
    <lineage>
        <taxon>Bacteria</taxon>
        <taxon>Pseudomonadati</taxon>
        <taxon>Pseudomonadota</taxon>
        <taxon>Alphaproteobacteria</taxon>
        <taxon>Sphingomonadales</taxon>
        <taxon>Erythrobacteraceae</taxon>
        <taxon>Tsuneonella</taxon>
    </lineage>
</organism>
<dbReference type="AlphaFoldDB" id="A0A6I4THG0"/>
<accession>A0A6I4THG0</accession>
<reference evidence="1 2" key="1">
    <citation type="submission" date="2019-12" db="EMBL/GenBank/DDBJ databases">
        <title>Genomic-based taxomic classification of the family Erythrobacteraceae.</title>
        <authorList>
            <person name="Xu L."/>
        </authorList>
    </citation>
    <scope>NUCLEOTIDE SEQUENCE [LARGE SCALE GENOMIC DNA]</scope>
    <source>
        <strain evidence="1 2">100921-2</strain>
    </source>
</reference>
<dbReference type="EMBL" id="WTZA01000002">
    <property type="protein sequence ID" value="MXO75928.1"/>
    <property type="molecule type" value="Genomic_DNA"/>
</dbReference>
<name>A0A6I4THG0_9SPHN</name>